<keyword evidence="3" id="KW-1185">Reference proteome</keyword>
<feature type="compositionally biased region" description="Polar residues" evidence="1">
    <location>
        <begin position="232"/>
        <end position="242"/>
    </location>
</feature>
<evidence type="ECO:0000256" key="1">
    <source>
        <dbReference type="SAM" id="MobiDB-lite"/>
    </source>
</evidence>
<dbReference type="Proteomes" id="UP000037923">
    <property type="component" value="Unassembled WGS sequence"/>
</dbReference>
<organism evidence="2 3">
    <name type="scientific">Leptomonas pyrrhocoris</name>
    <name type="common">Firebug parasite</name>
    <dbReference type="NCBI Taxonomy" id="157538"/>
    <lineage>
        <taxon>Eukaryota</taxon>
        <taxon>Discoba</taxon>
        <taxon>Euglenozoa</taxon>
        <taxon>Kinetoplastea</taxon>
        <taxon>Metakinetoplastina</taxon>
        <taxon>Trypanosomatida</taxon>
        <taxon>Trypanosomatidae</taxon>
        <taxon>Leishmaniinae</taxon>
        <taxon>Leptomonas</taxon>
    </lineage>
</organism>
<dbReference type="OMA" id="CLVWRPV"/>
<name>A0A0M9FVK6_LEPPY</name>
<reference evidence="2 3" key="1">
    <citation type="submission" date="2015-07" db="EMBL/GenBank/DDBJ databases">
        <title>High-quality genome of monoxenous trypanosomatid Leptomonas pyrrhocoris.</title>
        <authorList>
            <person name="Flegontov P."/>
            <person name="Butenko A."/>
            <person name="Firsov S."/>
            <person name="Vlcek C."/>
            <person name="Logacheva M.D."/>
            <person name="Field M."/>
            <person name="Filatov D."/>
            <person name="Flegontova O."/>
            <person name="Gerasimov E."/>
            <person name="Jackson A.P."/>
            <person name="Kelly S."/>
            <person name="Opperdoes F."/>
            <person name="O'Reilly A."/>
            <person name="Votypka J."/>
            <person name="Yurchenko V."/>
            <person name="Lukes J."/>
        </authorList>
    </citation>
    <scope>NUCLEOTIDE SEQUENCE [LARGE SCALE GENOMIC DNA]</scope>
    <source>
        <strain evidence="2">H10</strain>
    </source>
</reference>
<feature type="region of interest" description="Disordered" evidence="1">
    <location>
        <begin position="68"/>
        <end position="125"/>
    </location>
</feature>
<protein>
    <submittedName>
        <fullName evidence="2">Uncharacterized protein</fullName>
    </submittedName>
</protein>
<dbReference type="GeneID" id="26907940"/>
<dbReference type="VEuPathDB" id="TriTrypDB:LpyrH10_19_2060"/>
<proteinExistence type="predicted"/>
<dbReference type="RefSeq" id="XP_015655298.1">
    <property type="nucleotide sequence ID" value="XM_015806376.1"/>
</dbReference>
<comment type="caution">
    <text evidence="2">The sequence shown here is derived from an EMBL/GenBank/DDBJ whole genome shotgun (WGS) entry which is preliminary data.</text>
</comment>
<evidence type="ECO:0000313" key="3">
    <source>
        <dbReference type="Proteomes" id="UP000037923"/>
    </source>
</evidence>
<feature type="compositionally biased region" description="Basic and acidic residues" evidence="1">
    <location>
        <begin position="260"/>
        <end position="269"/>
    </location>
</feature>
<sequence>MYHHHHLSNDAFAKEGESGPSARVVYDARLGSCLVWRPVEGPPLPRPLTARLAAPPHPLPRQVKTYVAAPDREGGPPPPPPSVAPREGHSHQETELLAPAGSAPVKGAEGRAATPPRGQLLPRGRGGIDDVLKSARTAQSLFYSLQERRLMAEYRRSQRELKAELDQQRHSKRMLQLAAYQEELVNLYGPTVRDIIADTFFDDGHDPVLAVLKAKREAPLSYPCGANTLLSKGSGAPNTSRQLWERTDGAAMPSPTSAQSHRERVSREREMLLRALDERRSGRRSGY</sequence>
<gene>
    <name evidence="2" type="ORF">ABB37_07655</name>
</gene>
<accession>A0A0M9FVK6</accession>
<feature type="region of interest" description="Disordered" evidence="1">
    <location>
        <begin position="232"/>
        <end position="269"/>
    </location>
</feature>
<dbReference type="AlphaFoldDB" id="A0A0M9FVK6"/>
<evidence type="ECO:0000313" key="2">
    <source>
        <dbReference type="EMBL" id="KPA76859.1"/>
    </source>
</evidence>
<dbReference type="OrthoDB" id="266685at2759"/>
<dbReference type="EMBL" id="LGTL01000019">
    <property type="protein sequence ID" value="KPA76859.1"/>
    <property type="molecule type" value="Genomic_DNA"/>
</dbReference>